<evidence type="ECO:0000313" key="3">
    <source>
        <dbReference type="Proteomes" id="UP000032735"/>
    </source>
</evidence>
<dbReference type="RefSeq" id="WP_045957486.1">
    <property type="nucleotide sequence ID" value="NZ_FO704551.1"/>
</dbReference>
<name>A0A068QY38_9GAMM</name>
<dbReference type="OrthoDB" id="6449300at2"/>
<evidence type="ECO:0000256" key="1">
    <source>
        <dbReference type="SAM" id="Coils"/>
    </source>
</evidence>
<dbReference type="Proteomes" id="UP000032735">
    <property type="component" value="Chromosome"/>
</dbReference>
<keyword evidence="1" id="KW-0175">Coiled coil</keyword>
<keyword evidence="3" id="KW-1185">Reference proteome</keyword>
<dbReference type="STRING" id="1354304.XPG1_0302"/>
<organism evidence="2 3">
    <name type="scientific">Xenorhabdus poinarii G6</name>
    <dbReference type="NCBI Taxonomy" id="1354304"/>
    <lineage>
        <taxon>Bacteria</taxon>
        <taxon>Pseudomonadati</taxon>
        <taxon>Pseudomonadota</taxon>
        <taxon>Gammaproteobacteria</taxon>
        <taxon>Enterobacterales</taxon>
        <taxon>Morganellaceae</taxon>
        <taxon>Xenorhabdus</taxon>
    </lineage>
</organism>
<proteinExistence type="predicted"/>
<sequence>MRFNHDPCWMQNEAEERRREEEAYQEMMEEEIREEAEGIVGKFIDTALSDDANKTLDPIFKSNPAAWDVFVDALDQIVMMGLKEGAI</sequence>
<dbReference type="KEGG" id="xpo:XPG1_0302"/>
<feature type="coiled-coil region" evidence="1">
    <location>
        <begin position="10"/>
        <end position="37"/>
    </location>
</feature>
<reference evidence="2 3" key="1">
    <citation type="submission" date="2013-07" db="EMBL/GenBank/DDBJ databases">
        <authorList>
            <person name="Genoscope - CEA"/>
        </authorList>
    </citation>
    <scope>NUCLEOTIDE SEQUENCE [LARGE SCALE GENOMIC DNA]</scope>
    <source>
        <strain evidence="2 3">G6</strain>
    </source>
</reference>
<protein>
    <submittedName>
        <fullName evidence="2">Uncharacterized protein</fullName>
    </submittedName>
</protein>
<dbReference type="EMBL" id="FO704551">
    <property type="protein sequence ID" value="CDG19957.1"/>
    <property type="molecule type" value="Genomic_DNA"/>
</dbReference>
<gene>
    <name evidence="2" type="ORF">XPG1_0302</name>
</gene>
<dbReference type="AlphaFoldDB" id="A0A068QY38"/>
<accession>A0A068QY38</accession>
<evidence type="ECO:0000313" key="2">
    <source>
        <dbReference type="EMBL" id="CDG19957.1"/>
    </source>
</evidence>
<dbReference type="HOGENOM" id="CLU_2482596_0_0_6"/>